<dbReference type="GO" id="GO:0003779">
    <property type="term" value="F:actin binding"/>
    <property type="evidence" value="ECO:0007669"/>
    <property type="project" value="TreeGrafter"/>
</dbReference>
<dbReference type="PROSITE" id="PS50023">
    <property type="entry name" value="LIM_DOMAIN_2"/>
    <property type="match status" value="2"/>
</dbReference>
<dbReference type="Proteomes" id="UP001157974">
    <property type="component" value="Unassembled WGS sequence"/>
</dbReference>
<protein>
    <recommendedName>
        <fullName evidence="6">LIM zinc-binding domain-containing protein</fullName>
    </recommendedName>
</protein>
<dbReference type="GO" id="GO:0030036">
    <property type="term" value="P:actin cytoskeleton organization"/>
    <property type="evidence" value="ECO:0007669"/>
    <property type="project" value="TreeGrafter"/>
</dbReference>
<dbReference type="GO" id="GO:0001725">
    <property type="term" value="C:stress fiber"/>
    <property type="evidence" value="ECO:0007669"/>
    <property type="project" value="TreeGrafter"/>
</dbReference>
<comment type="caution">
    <text evidence="7">The sequence shown here is derived from an EMBL/GenBank/DDBJ whole genome shotgun (WGS) entry which is preliminary data.</text>
</comment>
<evidence type="ECO:0000256" key="2">
    <source>
        <dbReference type="ARBA" id="ARBA00022833"/>
    </source>
</evidence>
<keyword evidence="3 4" id="KW-0440">LIM domain</keyword>
<dbReference type="GO" id="GO:0005912">
    <property type="term" value="C:adherens junction"/>
    <property type="evidence" value="ECO:0007669"/>
    <property type="project" value="TreeGrafter"/>
</dbReference>
<feature type="domain" description="LIM zinc-binding" evidence="6">
    <location>
        <begin position="500"/>
        <end position="561"/>
    </location>
</feature>
<dbReference type="Gene3D" id="2.10.110.10">
    <property type="entry name" value="Cysteine Rich Protein"/>
    <property type="match status" value="2"/>
</dbReference>
<organism evidence="7 8">
    <name type="scientific">Rhodosorus marinus</name>
    <dbReference type="NCBI Taxonomy" id="101924"/>
    <lineage>
        <taxon>Eukaryota</taxon>
        <taxon>Rhodophyta</taxon>
        <taxon>Stylonematophyceae</taxon>
        <taxon>Stylonematales</taxon>
        <taxon>Stylonemataceae</taxon>
        <taxon>Rhodosorus</taxon>
    </lineage>
</organism>
<feature type="region of interest" description="Disordered" evidence="5">
    <location>
        <begin position="343"/>
        <end position="413"/>
    </location>
</feature>
<dbReference type="GO" id="GO:0046872">
    <property type="term" value="F:metal ion binding"/>
    <property type="evidence" value="ECO:0007669"/>
    <property type="project" value="UniProtKB-KW"/>
</dbReference>
<feature type="region of interest" description="Disordered" evidence="5">
    <location>
        <begin position="286"/>
        <end position="311"/>
    </location>
</feature>
<evidence type="ECO:0000313" key="7">
    <source>
        <dbReference type="EMBL" id="KAJ8904065.1"/>
    </source>
</evidence>
<feature type="compositionally biased region" description="Low complexity" evidence="5">
    <location>
        <begin position="353"/>
        <end position="369"/>
    </location>
</feature>
<feature type="domain" description="LIM zinc-binding" evidence="6">
    <location>
        <begin position="440"/>
        <end position="499"/>
    </location>
</feature>
<feature type="compositionally biased region" description="Low complexity" evidence="5">
    <location>
        <begin position="387"/>
        <end position="407"/>
    </location>
</feature>
<dbReference type="PROSITE" id="PS00478">
    <property type="entry name" value="LIM_DOMAIN_1"/>
    <property type="match status" value="1"/>
</dbReference>
<evidence type="ECO:0000256" key="3">
    <source>
        <dbReference type="ARBA" id="ARBA00023038"/>
    </source>
</evidence>
<dbReference type="SMART" id="SM00132">
    <property type="entry name" value="LIM"/>
    <property type="match status" value="2"/>
</dbReference>
<dbReference type="CDD" id="cd08368">
    <property type="entry name" value="LIM"/>
    <property type="match status" value="1"/>
</dbReference>
<evidence type="ECO:0000256" key="1">
    <source>
        <dbReference type="ARBA" id="ARBA00022723"/>
    </source>
</evidence>
<dbReference type="Pfam" id="PF00412">
    <property type="entry name" value="LIM"/>
    <property type="match status" value="2"/>
</dbReference>
<dbReference type="GO" id="GO:0051371">
    <property type="term" value="F:muscle alpha-actinin binding"/>
    <property type="evidence" value="ECO:0007669"/>
    <property type="project" value="TreeGrafter"/>
</dbReference>
<dbReference type="InterPro" id="IPR001781">
    <property type="entry name" value="Znf_LIM"/>
</dbReference>
<feature type="compositionally biased region" description="Basic residues" evidence="5">
    <location>
        <begin position="370"/>
        <end position="386"/>
    </location>
</feature>
<dbReference type="AlphaFoldDB" id="A0AAV8UNE7"/>
<dbReference type="GO" id="GO:0031941">
    <property type="term" value="C:filamentous actin"/>
    <property type="evidence" value="ECO:0007669"/>
    <property type="project" value="TreeGrafter"/>
</dbReference>
<evidence type="ECO:0000256" key="5">
    <source>
        <dbReference type="SAM" id="MobiDB-lite"/>
    </source>
</evidence>
<name>A0AAV8UNE7_9RHOD</name>
<evidence type="ECO:0000313" key="8">
    <source>
        <dbReference type="Proteomes" id="UP001157974"/>
    </source>
</evidence>
<evidence type="ECO:0000256" key="4">
    <source>
        <dbReference type="PROSITE-ProRule" id="PRU00125"/>
    </source>
</evidence>
<dbReference type="PANTHER" id="PTHR24214">
    <property type="entry name" value="PDZ AND LIM DOMAIN PROTEIN ZASP"/>
    <property type="match status" value="1"/>
</dbReference>
<dbReference type="EMBL" id="JAMWBK010000006">
    <property type="protein sequence ID" value="KAJ8904065.1"/>
    <property type="molecule type" value="Genomic_DNA"/>
</dbReference>
<evidence type="ECO:0000259" key="6">
    <source>
        <dbReference type="PROSITE" id="PS50023"/>
    </source>
</evidence>
<dbReference type="SUPFAM" id="SSF57716">
    <property type="entry name" value="Glucocorticoid receptor-like (DNA-binding domain)"/>
    <property type="match status" value="1"/>
</dbReference>
<keyword evidence="2 4" id="KW-0862">Zinc</keyword>
<dbReference type="PANTHER" id="PTHR24214:SF62">
    <property type="entry name" value="LEUPAXIN"/>
    <property type="match status" value="1"/>
</dbReference>
<dbReference type="InterPro" id="IPR050604">
    <property type="entry name" value="PDZ-LIM_domain"/>
</dbReference>
<proteinExistence type="predicted"/>
<sequence length="575" mass="61849">MAVYAKSSDYSLTPLLKVGFTGELYHCHNGTVLSRRWRVDRDGAICDPESHKFLGIVEGYKVDLVEQRNPWEVTVLTDGQLVLKKESKNLCATRSGELKLVEHCRAWEKFRLKDVSIAGLPNRPVDAKVGALSVLLSIECVFRLRSVHGGILLGGNRCNGKEEDASKFVLFRTGKRLDVDRYQLLVTNPKDVEFLTGSTLSIKLRVGKWNMAQVAILATDDKFPAGRYLRAERSGELTDREGEISDWETFVVEVTEQSANAGLKEIAEKQEKLIHAAEAAAALKVTTARVSSPSSKSSKDGEKKATKNANQAAAKKAGFNYGAALQGATGATAASQKVNKSGVQAASEGGKDAAPQANAARASAVAPKGGARRSSKKKGSKKKKKGAPGSAPGPAAPKAAAKPAGPGQTSSTAYKKKLDEVIVDHGDEEEDVAKAYKLPDPCYACGRELEGTITKAMGKRFHASCFVCAMCRNPLTGGTFHENAGKALCSNCYKNKVAPRCAACGEGILGTVTTALNKTWHPICFTCRRCGQAITAERFWVLPHKPNEPFCGNCYSVKNVNTPKFTMARVGTPLR</sequence>
<accession>A0AAV8UNE7</accession>
<reference evidence="7 8" key="1">
    <citation type="journal article" date="2023" name="Nat. Commun.">
        <title>Origin of minicircular mitochondrial genomes in red algae.</title>
        <authorList>
            <person name="Lee Y."/>
            <person name="Cho C.H."/>
            <person name="Lee Y.M."/>
            <person name="Park S.I."/>
            <person name="Yang J.H."/>
            <person name="West J.A."/>
            <person name="Bhattacharya D."/>
            <person name="Yoon H.S."/>
        </authorList>
    </citation>
    <scope>NUCLEOTIDE SEQUENCE [LARGE SCALE GENOMIC DNA]</scope>
    <source>
        <strain evidence="7 8">CCMP1338</strain>
        <tissue evidence="7">Whole cell</tissue>
    </source>
</reference>
<keyword evidence="1 4" id="KW-0479">Metal-binding</keyword>
<keyword evidence="8" id="KW-1185">Reference proteome</keyword>
<gene>
    <name evidence="7" type="ORF">NDN08_000594</name>
</gene>